<dbReference type="eggNOG" id="COG0840">
    <property type="taxonomic scope" value="Bacteria"/>
</dbReference>
<evidence type="ECO:0000256" key="3">
    <source>
        <dbReference type="PROSITE-ProRule" id="PRU00284"/>
    </source>
</evidence>
<dbReference type="HOGENOM" id="CLU_084781_0_0_9"/>
<dbReference type="InterPro" id="IPR004090">
    <property type="entry name" value="Chemotax_Me-accpt_rcpt"/>
</dbReference>
<evidence type="ECO:0000313" key="5">
    <source>
        <dbReference type="EMBL" id="AFM41688.1"/>
    </source>
</evidence>
<dbReference type="AlphaFoldDB" id="I4D7B4"/>
<dbReference type="STRING" id="646529.Desaci_2763"/>
<evidence type="ECO:0000259" key="4">
    <source>
        <dbReference type="PROSITE" id="PS50111"/>
    </source>
</evidence>
<organism evidence="5 6">
    <name type="scientific">Desulfosporosinus acidiphilus (strain DSM 22704 / JCM 16185 / SJ4)</name>
    <dbReference type="NCBI Taxonomy" id="646529"/>
    <lineage>
        <taxon>Bacteria</taxon>
        <taxon>Bacillati</taxon>
        <taxon>Bacillota</taxon>
        <taxon>Clostridia</taxon>
        <taxon>Eubacteriales</taxon>
        <taxon>Desulfitobacteriaceae</taxon>
        <taxon>Desulfosporosinus</taxon>
    </lineage>
</organism>
<name>I4D7B4_DESAJ</name>
<dbReference type="InterPro" id="IPR004089">
    <property type="entry name" value="MCPsignal_dom"/>
</dbReference>
<dbReference type="OrthoDB" id="3192at2"/>
<dbReference type="InterPro" id="IPR008599">
    <property type="entry name" value="Diacid_rec"/>
</dbReference>
<dbReference type="EMBL" id="CP003639">
    <property type="protein sequence ID" value="AFM41688.1"/>
    <property type="molecule type" value="Genomic_DNA"/>
</dbReference>
<feature type="domain" description="Methyl-accepting transducer" evidence="4">
    <location>
        <begin position="95"/>
        <end position="285"/>
    </location>
</feature>
<dbReference type="RefSeq" id="WP_014827683.1">
    <property type="nucleotide sequence ID" value="NC_018068.1"/>
</dbReference>
<keyword evidence="1 3" id="KW-0807">Transducer</keyword>
<dbReference type="SUPFAM" id="SSF58104">
    <property type="entry name" value="Methyl-accepting chemotaxis protein (MCP) signaling domain"/>
    <property type="match status" value="1"/>
</dbReference>
<dbReference type="Pfam" id="PF05651">
    <property type="entry name" value="Diacid_rec"/>
    <property type="match status" value="1"/>
</dbReference>
<evidence type="ECO:0000256" key="2">
    <source>
        <dbReference type="ARBA" id="ARBA00029447"/>
    </source>
</evidence>
<dbReference type="SMART" id="SM00283">
    <property type="entry name" value="MA"/>
    <property type="match status" value="1"/>
</dbReference>
<dbReference type="PROSITE" id="PS50111">
    <property type="entry name" value="CHEMOTAXIS_TRANSDUC_2"/>
    <property type="match status" value="1"/>
</dbReference>
<gene>
    <name evidence="5" type="ordered locus">Desaci_2763</name>
</gene>
<dbReference type="GO" id="GO:0004888">
    <property type="term" value="F:transmembrane signaling receptor activity"/>
    <property type="evidence" value="ECO:0007669"/>
    <property type="project" value="InterPro"/>
</dbReference>
<sequence length="285" mass="30539">MELSGSIANRIVELISQNSGFPIIVCDNTGMIVSATDRGRIGQIHAGAQRIMTTDVDFAMVTAEQAVNSDGSIREGFSIAIKSEGLKIGTFGVTASLEIAQPIAKIAAELVVTTIRDEELKDTLRKLVKGMSAQVDRAATAVQQIASSSQEVAAISQTVSNISEVGSQKLQATSEILNFIRRIANQTNLLGLNAAIEAARAGEQGRGFSVVAGEVRKLAEESRHSANDISRILIEFQDVMNHIVQGVHQNAEVTQEQAQSIQDISYTVNEVQNIGLELKALAERL</sequence>
<accession>I4D7B4</accession>
<evidence type="ECO:0000256" key="1">
    <source>
        <dbReference type="ARBA" id="ARBA00023224"/>
    </source>
</evidence>
<dbReference type="GO" id="GO:0016020">
    <property type="term" value="C:membrane"/>
    <property type="evidence" value="ECO:0007669"/>
    <property type="project" value="InterPro"/>
</dbReference>
<dbReference type="PANTHER" id="PTHR32089">
    <property type="entry name" value="METHYL-ACCEPTING CHEMOTAXIS PROTEIN MCPB"/>
    <property type="match status" value="1"/>
</dbReference>
<dbReference type="Pfam" id="PF00015">
    <property type="entry name" value="MCPsignal"/>
    <property type="match status" value="1"/>
</dbReference>
<protein>
    <submittedName>
        <fullName evidence="5">Methyl-accepting chemotaxis protein</fullName>
    </submittedName>
</protein>
<proteinExistence type="inferred from homology"/>
<dbReference type="GO" id="GO:0007165">
    <property type="term" value="P:signal transduction"/>
    <property type="evidence" value="ECO:0007669"/>
    <property type="project" value="UniProtKB-KW"/>
</dbReference>
<dbReference type="Gene3D" id="1.10.287.950">
    <property type="entry name" value="Methyl-accepting chemotaxis protein"/>
    <property type="match status" value="1"/>
</dbReference>
<dbReference type="KEGG" id="dai:Desaci_2763"/>
<reference evidence="5 6" key="1">
    <citation type="journal article" date="2012" name="J. Bacteriol.">
        <title>Complete genome sequences of Desulfosporosinus orientis DSM765T, Desulfosporosinus youngiae DSM17734T, Desulfosporosinus meridiei DSM13257T, and Desulfosporosinus acidiphilus DSM22704T.</title>
        <authorList>
            <person name="Pester M."/>
            <person name="Brambilla E."/>
            <person name="Alazard D."/>
            <person name="Rattei T."/>
            <person name="Weinmaier T."/>
            <person name="Han J."/>
            <person name="Lucas S."/>
            <person name="Lapidus A."/>
            <person name="Cheng J.F."/>
            <person name="Goodwin L."/>
            <person name="Pitluck S."/>
            <person name="Peters L."/>
            <person name="Ovchinnikova G."/>
            <person name="Teshima H."/>
            <person name="Detter J.C."/>
            <person name="Han C.S."/>
            <person name="Tapia R."/>
            <person name="Land M.L."/>
            <person name="Hauser L."/>
            <person name="Kyrpides N.C."/>
            <person name="Ivanova N.N."/>
            <person name="Pagani I."/>
            <person name="Huntmann M."/>
            <person name="Wei C.L."/>
            <person name="Davenport K.W."/>
            <person name="Daligault H."/>
            <person name="Chain P.S."/>
            <person name="Chen A."/>
            <person name="Mavromatis K."/>
            <person name="Markowitz V."/>
            <person name="Szeto E."/>
            <person name="Mikhailova N."/>
            <person name="Pati A."/>
            <person name="Wagner M."/>
            <person name="Woyke T."/>
            <person name="Ollivier B."/>
            <person name="Klenk H.P."/>
            <person name="Spring S."/>
            <person name="Loy A."/>
        </authorList>
    </citation>
    <scope>NUCLEOTIDE SEQUENCE [LARGE SCALE GENOMIC DNA]</scope>
    <source>
        <strain evidence="6">DSM 22704 / JCM 16185 / SJ4</strain>
    </source>
</reference>
<dbReference type="Proteomes" id="UP000002892">
    <property type="component" value="Chromosome"/>
</dbReference>
<dbReference type="PANTHER" id="PTHR32089:SF112">
    <property type="entry name" value="LYSOZYME-LIKE PROTEIN-RELATED"/>
    <property type="match status" value="1"/>
</dbReference>
<dbReference type="PRINTS" id="PR00260">
    <property type="entry name" value="CHEMTRNSDUCR"/>
</dbReference>
<comment type="similarity">
    <text evidence="2">Belongs to the methyl-accepting chemotaxis (MCP) protein family.</text>
</comment>
<evidence type="ECO:0000313" key="6">
    <source>
        <dbReference type="Proteomes" id="UP000002892"/>
    </source>
</evidence>
<dbReference type="GO" id="GO:0006935">
    <property type="term" value="P:chemotaxis"/>
    <property type="evidence" value="ECO:0007669"/>
    <property type="project" value="InterPro"/>
</dbReference>
<keyword evidence="6" id="KW-1185">Reference proteome</keyword>